<name>A0A645J5P5_9ZZZZ</name>
<reference evidence="1" key="1">
    <citation type="submission" date="2019-08" db="EMBL/GenBank/DDBJ databases">
        <authorList>
            <person name="Kucharzyk K."/>
            <person name="Murdoch R.W."/>
            <person name="Higgins S."/>
            <person name="Loffler F."/>
        </authorList>
    </citation>
    <scope>NUCLEOTIDE SEQUENCE</scope>
</reference>
<proteinExistence type="predicted"/>
<evidence type="ECO:0000313" key="1">
    <source>
        <dbReference type="EMBL" id="MPN58941.1"/>
    </source>
</evidence>
<gene>
    <name evidence="1" type="ORF">SDC9_206657</name>
</gene>
<organism evidence="1">
    <name type="scientific">bioreactor metagenome</name>
    <dbReference type="NCBI Taxonomy" id="1076179"/>
    <lineage>
        <taxon>unclassified sequences</taxon>
        <taxon>metagenomes</taxon>
        <taxon>ecological metagenomes</taxon>
    </lineage>
</organism>
<comment type="caution">
    <text evidence="1">The sequence shown here is derived from an EMBL/GenBank/DDBJ whole genome shotgun (WGS) entry which is preliminary data.</text>
</comment>
<dbReference type="EMBL" id="VSSQ01132348">
    <property type="protein sequence ID" value="MPN58941.1"/>
    <property type="molecule type" value="Genomic_DNA"/>
</dbReference>
<accession>A0A645J5P5</accession>
<dbReference type="AlphaFoldDB" id="A0A645J5P5"/>
<protein>
    <submittedName>
        <fullName evidence="1">Uncharacterized protein</fullName>
    </submittedName>
</protein>
<sequence>MCNKPCKLFVVIHLVEQTGEYDDGTVGQGISVDNAGFHHFKIQVNLIV</sequence>